<dbReference type="Proteomes" id="UP000798662">
    <property type="component" value="Chromosome 1"/>
</dbReference>
<dbReference type="EMBL" id="CM020618">
    <property type="protein sequence ID" value="KAK1861418.1"/>
    <property type="molecule type" value="Genomic_DNA"/>
</dbReference>
<gene>
    <name evidence="1" type="ORF">I4F81_004002</name>
</gene>
<reference evidence="1" key="1">
    <citation type="submission" date="2019-11" db="EMBL/GenBank/DDBJ databases">
        <title>Nori genome reveals adaptations in red seaweeds to the harsh intertidal environment.</title>
        <authorList>
            <person name="Wang D."/>
            <person name="Mao Y."/>
        </authorList>
    </citation>
    <scope>NUCLEOTIDE SEQUENCE</scope>
    <source>
        <tissue evidence="1">Gametophyte</tissue>
    </source>
</reference>
<evidence type="ECO:0000313" key="1">
    <source>
        <dbReference type="EMBL" id="KAK1861418.1"/>
    </source>
</evidence>
<sequence>MVAATAAAPVRLRPPKSAPSPPHPPSPATPPASPRLASVTPHDEARSSRRRSSPPRRPLPTGTTLLRLTFAGGARGAAPAVALFSPPPSPLSSAEGAAAAAGEAPPPPTRFPRRTRVAVRVVSRVAGFSGAVTTTAGGVTTTVVELPAPPPPSAAGATATTATTDALAGVAAVDAATLAAVAAPAAADIVTAGPLRDVDIALDVYTAAAGAAAGGAAAAADWTHVGTASLDGGAAATAAATRVLVLPLRAREGRRRGGVAAARVGSLTVEALTCTALPAGVAAALATAPPRLGGGVTAGAGGPDVGVPVPVDDGRYGGGGGAVVGAPSWGPPPLVAFPDRSSVPLGGRLEEDLTDEEEGLAARPPPSHRCRHATGGGGDPTAPPTLADLLEATASPLTTPATSVVSSTPAAAAAAAAGVPPPAVVGAAAAAETEEGGGAPPPAVAVAAMAVAAAVAHSASAPDLLGRPAVGGGGGPPAGPHHPYAAYPGGIRAPLPTLADVTGGLPPTTTLYVELKVPPPALERRLPVAAADRNALLDATLAVLAAAPHRVVLLSFDAPAAVLAGLKQTAYPVYLLNAERREELVDAADERTVTVGAAAAAAAAAGLDGLVLRSDLLLDDGPAGADRVATVAAAGLALLTYGRENGGVEGVLAQRALGVGGCICDGAAAVARGVAAADAAAGGGRAQAARLTGRAAAASVPL</sequence>
<protein>
    <submittedName>
        <fullName evidence="1">Uncharacterized protein</fullName>
    </submittedName>
</protein>
<evidence type="ECO:0000313" key="2">
    <source>
        <dbReference type="Proteomes" id="UP000798662"/>
    </source>
</evidence>
<name>A0ACC3BUZ1_PYRYE</name>
<keyword evidence="2" id="KW-1185">Reference proteome</keyword>
<accession>A0ACC3BUZ1</accession>
<proteinExistence type="predicted"/>
<comment type="caution">
    <text evidence="1">The sequence shown here is derived from an EMBL/GenBank/DDBJ whole genome shotgun (WGS) entry which is preliminary data.</text>
</comment>
<organism evidence="1 2">
    <name type="scientific">Pyropia yezoensis</name>
    <name type="common">Susabi-nori</name>
    <name type="synonym">Porphyra yezoensis</name>
    <dbReference type="NCBI Taxonomy" id="2788"/>
    <lineage>
        <taxon>Eukaryota</taxon>
        <taxon>Rhodophyta</taxon>
        <taxon>Bangiophyceae</taxon>
        <taxon>Bangiales</taxon>
        <taxon>Bangiaceae</taxon>
        <taxon>Pyropia</taxon>
    </lineage>
</organism>